<keyword evidence="2" id="KW-1185">Reference proteome</keyword>
<protein>
    <submittedName>
        <fullName evidence="1">Uncharacterized protein</fullName>
    </submittedName>
</protein>
<dbReference type="EMBL" id="CAUYUJ010014695">
    <property type="protein sequence ID" value="CAK0844827.1"/>
    <property type="molecule type" value="Genomic_DNA"/>
</dbReference>
<comment type="caution">
    <text evidence="1">The sequence shown here is derived from an EMBL/GenBank/DDBJ whole genome shotgun (WGS) entry which is preliminary data.</text>
</comment>
<name>A0ABN9TI46_9DINO</name>
<reference evidence="1" key="1">
    <citation type="submission" date="2023-10" db="EMBL/GenBank/DDBJ databases">
        <authorList>
            <person name="Chen Y."/>
            <person name="Shah S."/>
            <person name="Dougan E. K."/>
            <person name="Thang M."/>
            <person name="Chan C."/>
        </authorList>
    </citation>
    <scope>NUCLEOTIDE SEQUENCE [LARGE SCALE GENOMIC DNA]</scope>
</reference>
<organism evidence="1 2">
    <name type="scientific">Prorocentrum cordatum</name>
    <dbReference type="NCBI Taxonomy" id="2364126"/>
    <lineage>
        <taxon>Eukaryota</taxon>
        <taxon>Sar</taxon>
        <taxon>Alveolata</taxon>
        <taxon>Dinophyceae</taxon>
        <taxon>Prorocentrales</taxon>
        <taxon>Prorocentraceae</taxon>
        <taxon>Prorocentrum</taxon>
    </lineage>
</organism>
<evidence type="ECO:0000313" key="2">
    <source>
        <dbReference type="Proteomes" id="UP001189429"/>
    </source>
</evidence>
<sequence>MRSSIHFTDAEASDRFTKIMDGSPQRDGSIYSVTSSTTQGLAANLLKWVRARWRRIRDPEVLPYVRQLERLGVHPCDVGMHVGQAGQVPAAMGEPRGRQATSDDSGVITTAPVRDPVFGVDYDEYDSGVITPAFVHANHGEDHAAIEWQVPRTSMQASGSPSASSSSWGLQAPSALRNEATPWYSEASVSTYRSGDSGGCTVDYPPRSLGLGMTARGALPFRGGGGVGAAPVRAPPQDPRIHPHWHIAGAHNDLDVGEYVVLARFSA</sequence>
<dbReference type="Proteomes" id="UP001189429">
    <property type="component" value="Unassembled WGS sequence"/>
</dbReference>
<gene>
    <name evidence="1" type="ORF">PCOR1329_LOCUS38816</name>
</gene>
<proteinExistence type="predicted"/>
<accession>A0ABN9TI46</accession>
<evidence type="ECO:0000313" key="1">
    <source>
        <dbReference type="EMBL" id="CAK0844827.1"/>
    </source>
</evidence>